<keyword evidence="5" id="KW-0560">Oxidoreductase</keyword>
<reference evidence="7" key="1">
    <citation type="journal article" date="2014" name="Int. J. Syst. Evol. Microbiol.">
        <title>Complete genome sequence of Corynebacterium casei LMG S-19264T (=DSM 44701T), isolated from a smear-ripened cheese.</title>
        <authorList>
            <consortium name="US DOE Joint Genome Institute (JGI-PGF)"/>
            <person name="Walter F."/>
            <person name="Albersmeier A."/>
            <person name="Kalinowski J."/>
            <person name="Ruckert C."/>
        </authorList>
    </citation>
    <scope>NUCLEOTIDE SEQUENCE</scope>
    <source>
        <strain evidence="7">CGMCC 1.16134</strain>
    </source>
</reference>
<evidence type="ECO:0000256" key="4">
    <source>
        <dbReference type="ARBA" id="ARBA00022827"/>
    </source>
</evidence>
<protein>
    <submittedName>
        <fullName evidence="7">Pyridine nucleotide-disulfide oxidoreductase</fullName>
    </submittedName>
</protein>
<dbReference type="InterPro" id="IPR023753">
    <property type="entry name" value="FAD/NAD-binding_dom"/>
</dbReference>
<dbReference type="RefSeq" id="WP_189025347.1">
    <property type="nucleotide sequence ID" value="NZ_BMKR01000009.1"/>
</dbReference>
<dbReference type="InterPro" id="IPR051169">
    <property type="entry name" value="NADH-Q_oxidoreductase"/>
</dbReference>
<keyword evidence="8" id="KW-1185">Reference proteome</keyword>
<evidence type="ECO:0000256" key="3">
    <source>
        <dbReference type="ARBA" id="ARBA00022630"/>
    </source>
</evidence>
<dbReference type="EMBL" id="BMKR01000009">
    <property type="protein sequence ID" value="GGF79468.1"/>
    <property type="molecule type" value="Genomic_DNA"/>
</dbReference>
<accession>A0A917CA33</accession>
<dbReference type="Proteomes" id="UP000637643">
    <property type="component" value="Unassembled WGS sequence"/>
</dbReference>
<evidence type="ECO:0000313" key="8">
    <source>
        <dbReference type="Proteomes" id="UP000637643"/>
    </source>
</evidence>
<evidence type="ECO:0000313" key="7">
    <source>
        <dbReference type="EMBL" id="GGF79468.1"/>
    </source>
</evidence>
<evidence type="ECO:0000259" key="6">
    <source>
        <dbReference type="Pfam" id="PF07992"/>
    </source>
</evidence>
<evidence type="ECO:0000256" key="5">
    <source>
        <dbReference type="ARBA" id="ARBA00023002"/>
    </source>
</evidence>
<keyword evidence="4" id="KW-0274">FAD</keyword>
<comment type="cofactor">
    <cofactor evidence="1">
        <name>FAD</name>
        <dbReference type="ChEBI" id="CHEBI:57692"/>
    </cofactor>
</comment>
<dbReference type="SUPFAM" id="SSF51905">
    <property type="entry name" value="FAD/NAD(P)-binding domain"/>
    <property type="match status" value="1"/>
</dbReference>
<name>A0A917CA33_9BACL</name>
<comment type="caution">
    <text evidence="7">The sequence shown here is derived from an EMBL/GenBank/DDBJ whole genome shotgun (WGS) entry which is preliminary data.</text>
</comment>
<comment type="similarity">
    <text evidence="2">Belongs to the NADH dehydrogenase family.</text>
</comment>
<feature type="domain" description="FAD/NAD(P)-binding" evidence="6">
    <location>
        <begin position="5"/>
        <end position="325"/>
    </location>
</feature>
<gene>
    <name evidence="7" type="ORF">GCM10010912_25590</name>
</gene>
<reference evidence="7" key="2">
    <citation type="submission" date="2020-09" db="EMBL/GenBank/DDBJ databases">
        <authorList>
            <person name="Sun Q."/>
            <person name="Zhou Y."/>
        </authorList>
    </citation>
    <scope>NUCLEOTIDE SEQUENCE</scope>
    <source>
        <strain evidence="7">CGMCC 1.16134</strain>
    </source>
</reference>
<dbReference type="AlphaFoldDB" id="A0A917CA33"/>
<dbReference type="Gene3D" id="3.50.50.100">
    <property type="match status" value="1"/>
</dbReference>
<dbReference type="PRINTS" id="PR00368">
    <property type="entry name" value="FADPNR"/>
</dbReference>
<dbReference type="GO" id="GO:0019646">
    <property type="term" value="P:aerobic electron transport chain"/>
    <property type="evidence" value="ECO:0007669"/>
    <property type="project" value="TreeGrafter"/>
</dbReference>
<dbReference type="PANTHER" id="PTHR42913">
    <property type="entry name" value="APOPTOSIS-INDUCING FACTOR 1"/>
    <property type="match status" value="1"/>
</dbReference>
<dbReference type="PANTHER" id="PTHR42913:SF3">
    <property type="entry name" value="64 KDA MITOCHONDRIAL NADH DEHYDROGENASE (EUROFUNG)"/>
    <property type="match status" value="1"/>
</dbReference>
<evidence type="ECO:0000256" key="2">
    <source>
        <dbReference type="ARBA" id="ARBA00005272"/>
    </source>
</evidence>
<sequence length="395" mass="43236">MKAMTYVVLGAGYAGIHAVKEILSTFKAEAEGPPPRIVLVDRNTYHLRKVLLFRPAATGENIMIPLTQLYPEGVELLQANATQIEAGTKQLLYLDSTGKKGVLSYDRLVVAAGSVVRQPEANQGGMPLATPEGAMAIREAWQRNLKLAVLETGAEERDRLMTIAIAGAGISGIETAAELAHYVREDARQFGLDPQTVRIMLYNSNHRLFPDGPSKVGEKLESSLEDKGVKVVHGSRVVQEKSGTLTLSSGEKRPAGLCIWTLGLLPNPRLHDIGLPVDPQGYVITDACYRVQGMQGVYSIGDCARIVDPSSGRVDGKTCKEAIAQAARLGKILWADFQGRRAPEHKGYIDFFCFGLGPKQGMVWTHKWGLDIIMTGKLGWRIRQYSWEMASLIIK</sequence>
<dbReference type="GO" id="GO:0003955">
    <property type="term" value="F:NAD(P)H dehydrogenase (quinone) activity"/>
    <property type="evidence" value="ECO:0007669"/>
    <property type="project" value="TreeGrafter"/>
</dbReference>
<proteinExistence type="inferred from homology"/>
<dbReference type="InterPro" id="IPR036188">
    <property type="entry name" value="FAD/NAD-bd_sf"/>
</dbReference>
<evidence type="ECO:0000256" key="1">
    <source>
        <dbReference type="ARBA" id="ARBA00001974"/>
    </source>
</evidence>
<dbReference type="Pfam" id="PF07992">
    <property type="entry name" value="Pyr_redox_2"/>
    <property type="match status" value="1"/>
</dbReference>
<keyword evidence="3" id="KW-0285">Flavoprotein</keyword>
<organism evidence="7 8">
    <name type="scientific">Paenibacillus albidus</name>
    <dbReference type="NCBI Taxonomy" id="2041023"/>
    <lineage>
        <taxon>Bacteria</taxon>
        <taxon>Bacillati</taxon>
        <taxon>Bacillota</taxon>
        <taxon>Bacilli</taxon>
        <taxon>Bacillales</taxon>
        <taxon>Paenibacillaceae</taxon>
        <taxon>Paenibacillus</taxon>
    </lineage>
</organism>